<dbReference type="EMBL" id="JANBVO010000063">
    <property type="protein sequence ID" value="KAJ9131793.1"/>
    <property type="molecule type" value="Genomic_DNA"/>
</dbReference>
<dbReference type="Proteomes" id="UP001174694">
    <property type="component" value="Unassembled WGS sequence"/>
</dbReference>
<dbReference type="InterPro" id="IPR020846">
    <property type="entry name" value="MFS_dom"/>
</dbReference>
<keyword evidence="2 6" id="KW-0812">Transmembrane</keyword>
<keyword evidence="9" id="KW-1185">Reference proteome</keyword>
<feature type="region of interest" description="Disordered" evidence="5">
    <location>
        <begin position="252"/>
        <end position="282"/>
    </location>
</feature>
<protein>
    <submittedName>
        <fullName evidence="8">Major facilitator superfamily domain, general substrate transporter</fullName>
    </submittedName>
</protein>
<feature type="transmembrane region" description="Helical" evidence="6">
    <location>
        <begin position="131"/>
        <end position="151"/>
    </location>
</feature>
<dbReference type="Pfam" id="PF07690">
    <property type="entry name" value="MFS_1"/>
    <property type="match status" value="1"/>
</dbReference>
<evidence type="ECO:0000313" key="9">
    <source>
        <dbReference type="Proteomes" id="UP001174694"/>
    </source>
</evidence>
<feature type="transmembrane region" description="Helical" evidence="6">
    <location>
        <begin position="218"/>
        <end position="238"/>
    </location>
</feature>
<sequence>MDVQPAPEKMQVNVTPQPRSLGIIQLRDHETNERILVPKPSDDPNDPLNWSKARRNYVFGLACTAIFLAHCLAVGPSVALVPIAIDFYGADNFSAHIGTVSYLQTVCSLMMGLGNLMWVPLSIKYGRRPTYVASSLLMTACCVWCGAAKTFPSALAARSLLGIAIASPEVIVPLTITDIFFLHQRGRVMVIYTCALSVGVGVGVVVSGLITMHHSWRVIYWIFTALISVCTVLIIFTFPETNFKRQVAPAAGPSPTANLDSEKSLEDDLQDERVEDVETESRPPIPTKKTYLQELKVLSTVYTSERLLPLVFRPVAAIVLPALLWATMINTMTIGMTIVISASFSNAFAEIYGFATWQAGLTFIASIIGSLVGIFWGGHAGDWVADKLTVRNGGVRTPEMRLPAMVISLITGPLSCLLYGFGFGKRLHWMCATVGIGLVNFTIVQANNIGLVYIIDSYRPIAGEVIITQSAFKAVFAFLLSFYVDSWIQQDGYITVFSIFAGVSAAVFLSTAIFYFWGVKLRHVSWKWLWVRKFLHWHADREVGE</sequence>
<feature type="transmembrane region" description="Helical" evidence="6">
    <location>
        <begin position="465"/>
        <end position="484"/>
    </location>
</feature>
<accession>A0AA38RBQ9</accession>
<evidence type="ECO:0000256" key="1">
    <source>
        <dbReference type="ARBA" id="ARBA00004141"/>
    </source>
</evidence>
<dbReference type="GO" id="GO:0022857">
    <property type="term" value="F:transmembrane transporter activity"/>
    <property type="evidence" value="ECO:0007669"/>
    <property type="project" value="InterPro"/>
</dbReference>
<feature type="transmembrane region" description="Helical" evidence="6">
    <location>
        <begin position="189"/>
        <end position="212"/>
    </location>
</feature>
<feature type="transmembrane region" description="Helical" evidence="6">
    <location>
        <begin position="496"/>
        <end position="517"/>
    </location>
</feature>
<feature type="transmembrane region" description="Helical" evidence="6">
    <location>
        <begin position="157"/>
        <end position="182"/>
    </location>
</feature>
<feature type="transmembrane region" description="Helical" evidence="6">
    <location>
        <begin position="97"/>
        <end position="119"/>
    </location>
</feature>
<evidence type="ECO:0000259" key="7">
    <source>
        <dbReference type="PROSITE" id="PS50850"/>
    </source>
</evidence>
<feature type="transmembrane region" description="Helical" evidence="6">
    <location>
        <begin position="402"/>
        <end position="421"/>
    </location>
</feature>
<organism evidence="8 9">
    <name type="scientific">Pleurostoma richardsiae</name>
    <dbReference type="NCBI Taxonomy" id="41990"/>
    <lineage>
        <taxon>Eukaryota</taxon>
        <taxon>Fungi</taxon>
        <taxon>Dikarya</taxon>
        <taxon>Ascomycota</taxon>
        <taxon>Pezizomycotina</taxon>
        <taxon>Sordariomycetes</taxon>
        <taxon>Sordariomycetidae</taxon>
        <taxon>Calosphaeriales</taxon>
        <taxon>Pleurostomataceae</taxon>
        <taxon>Pleurostoma</taxon>
    </lineage>
</organism>
<gene>
    <name evidence="8" type="ORF">NKR23_g11529</name>
</gene>
<evidence type="ECO:0000256" key="4">
    <source>
        <dbReference type="ARBA" id="ARBA00023136"/>
    </source>
</evidence>
<dbReference type="SUPFAM" id="SSF103473">
    <property type="entry name" value="MFS general substrate transporter"/>
    <property type="match status" value="1"/>
</dbReference>
<name>A0AA38RBQ9_9PEZI</name>
<feature type="transmembrane region" description="Helical" evidence="6">
    <location>
        <begin position="360"/>
        <end position="381"/>
    </location>
</feature>
<dbReference type="Gene3D" id="1.20.1250.20">
    <property type="entry name" value="MFS general substrate transporter like domains"/>
    <property type="match status" value="1"/>
</dbReference>
<keyword evidence="4 6" id="KW-0472">Membrane</keyword>
<reference evidence="8" key="1">
    <citation type="submission" date="2022-07" db="EMBL/GenBank/DDBJ databases">
        <title>Fungi with potential for degradation of polypropylene.</title>
        <authorList>
            <person name="Gostincar C."/>
        </authorList>
    </citation>
    <scope>NUCLEOTIDE SEQUENCE</scope>
    <source>
        <strain evidence="8">EXF-13308</strain>
    </source>
</reference>
<feature type="transmembrane region" description="Helical" evidence="6">
    <location>
        <begin position="427"/>
        <end position="453"/>
    </location>
</feature>
<dbReference type="PANTHER" id="PTHR23502">
    <property type="entry name" value="MAJOR FACILITATOR SUPERFAMILY"/>
    <property type="match status" value="1"/>
</dbReference>
<evidence type="ECO:0000313" key="8">
    <source>
        <dbReference type="EMBL" id="KAJ9131793.1"/>
    </source>
</evidence>
<dbReference type="AlphaFoldDB" id="A0AA38RBQ9"/>
<feature type="transmembrane region" description="Helical" evidence="6">
    <location>
        <begin position="57"/>
        <end position="85"/>
    </location>
</feature>
<dbReference type="PROSITE" id="PS50850">
    <property type="entry name" value="MFS"/>
    <property type="match status" value="1"/>
</dbReference>
<dbReference type="GO" id="GO:0005886">
    <property type="term" value="C:plasma membrane"/>
    <property type="evidence" value="ECO:0007669"/>
    <property type="project" value="TreeGrafter"/>
</dbReference>
<keyword evidence="3 6" id="KW-1133">Transmembrane helix</keyword>
<evidence type="ECO:0000256" key="5">
    <source>
        <dbReference type="SAM" id="MobiDB-lite"/>
    </source>
</evidence>
<dbReference type="PANTHER" id="PTHR23502:SF34">
    <property type="entry name" value="PROTEIN HOL1"/>
    <property type="match status" value="1"/>
</dbReference>
<dbReference type="InterPro" id="IPR036259">
    <property type="entry name" value="MFS_trans_sf"/>
</dbReference>
<proteinExistence type="predicted"/>
<comment type="caution">
    <text evidence="8">The sequence shown here is derived from an EMBL/GenBank/DDBJ whole genome shotgun (WGS) entry which is preliminary data.</text>
</comment>
<feature type="domain" description="Major facilitator superfamily (MFS) profile" evidence="7">
    <location>
        <begin position="57"/>
        <end position="522"/>
    </location>
</feature>
<evidence type="ECO:0000256" key="3">
    <source>
        <dbReference type="ARBA" id="ARBA00022989"/>
    </source>
</evidence>
<evidence type="ECO:0000256" key="2">
    <source>
        <dbReference type="ARBA" id="ARBA00022692"/>
    </source>
</evidence>
<dbReference type="InterPro" id="IPR011701">
    <property type="entry name" value="MFS"/>
</dbReference>
<comment type="subcellular location">
    <subcellularLocation>
        <location evidence="1">Membrane</location>
        <topology evidence="1">Multi-pass membrane protein</topology>
    </subcellularLocation>
</comment>
<evidence type="ECO:0000256" key="6">
    <source>
        <dbReference type="SAM" id="Phobius"/>
    </source>
</evidence>
<feature type="compositionally biased region" description="Acidic residues" evidence="5">
    <location>
        <begin position="267"/>
        <end position="278"/>
    </location>
</feature>
<feature type="transmembrane region" description="Helical" evidence="6">
    <location>
        <begin position="315"/>
        <end position="340"/>
    </location>
</feature>